<feature type="region of interest" description="Disordered" evidence="3">
    <location>
        <begin position="1"/>
        <end position="23"/>
    </location>
</feature>
<dbReference type="Proteomes" id="UP001156856">
    <property type="component" value="Unassembled WGS sequence"/>
</dbReference>
<comment type="similarity">
    <text evidence="1 2">Belongs to the Dps family.</text>
</comment>
<dbReference type="PRINTS" id="PR01346">
    <property type="entry name" value="HELNAPAPROT"/>
</dbReference>
<dbReference type="InterPro" id="IPR012347">
    <property type="entry name" value="Ferritin-like"/>
</dbReference>
<dbReference type="Gene3D" id="1.20.1260.10">
    <property type="match status" value="1"/>
</dbReference>
<evidence type="ECO:0000313" key="7">
    <source>
        <dbReference type="Proteomes" id="UP000321960"/>
    </source>
</evidence>
<reference evidence="6" key="4">
    <citation type="submission" date="2023-01" db="EMBL/GenBank/DDBJ databases">
        <title>Draft genome sequence of Methylobacterium oxalidis strain NBRC 107715.</title>
        <authorList>
            <person name="Sun Q."/>
            <person name="Mori K."/>
        </authorList>
    </citation>
    <scope>NUCLEOTIDE SEQUENCE</scope>
    <source>
        <strain evidence="6">NBRC 107715</strain>
    </source>
</reference>
<reference evidence="6" key="1">
    <citation type="journal article" date="2014" name="Int. J. Syst. Evol. Microbiol.">
        <title>Complete genome of a new Firmicutes species belonging to the dominant human colonic microbiota ('Ruminococcus bicirculans') reveals two chromosomes and a selective capacity to utilize plant glucans.</title>
        <authorList>
            <consortium name="NISC Comparative Sequencing Program"/>
            <person name="Wegmann U."/>
            <person name="Louis P."/>
            <person name="Goesmann A."/>
            <person name="Henrissat B."/>
            <person name="Duncan S.H."/>
            <person name="Flint H.J."/>
        </authorList>
    </citation>
    <scope>NUCLEOTIDE SEQUENCE</scope>
    <source>
        <strain evidence="6">NBRC 107715</strain>
    </source>
</reference>
<dbReference type="InterPro" id="IPR002177">
    <property type="entry name" value="DPS_DNA-bd"/>
</dbReference>
<sequence length="181" mass="20560">METETMAKAKPARVESDRLNTPTDLDPADAKKIAEGLTVLLSDLFALYIKTKNFHWHVSGPNFRDYHLLLDEQSQQIFAIIDAVGERARKIGGTTLRSIGQASQLKRVQDNDAEYVSPLDMLIELRDDNKALTAHMRELHEVTDEANDVSTTSQLEEWIDQSEERTWFLYESTRNATEGGH</sequence>
<dbReference type="Proteomes" id="UP000321960">
    <property type="component" value="Unassembled WGS sequence"/>
</dbReference>
<dbReference type="PANTHER" id="PTHR42932">
    <property type="entry name" value="GENERAL STRESS PROTEIN 20U"/>
    <property type="match status" value="1"/>
</dbReference>
<dbReference type="AlphaFoldDB" id="A0A512IYE5"/>
<dbReference type="CDD" id="cd01043">
    <property type="entry name" value="DPS"/>
    <property type="match status" value="1"/>
</dbReference>
<evidence type="ECO:0000313" key="5">
    <source>
        <dbReference type="EMBL" id="GEP02737.1"/>
    </source>
</evidence>
<evidence type="ECO:0000313" key="8">
    <source>
        <dbReference type="Proteomes" id="UP001156856"/>
    </source>
</evidence>
<dbReference type="PANTHER" id="PTHR42932:SF3">
    <property type="entry name" value="DNA PROTECTION DURING STARVATION PROTEIN"/>
    <property type="match status" value="1"/>
</dbReference>
<dbReference type="Pfam" id="PF00210">
    <property type="entry name" value="Ferritin"/>
    <property type="match status" value="1"/>
</dbReference>
<protein>
    <submittedName>
        <fullName evidence="5">DNA starvation/stationary phase protection protein</fullName>
    </submittedName>
</protein>
<comment type="caution">
    <text evidence="5">The sequence shown here is derived from an EMBL/GenBank/DDBJ whole genome shotgun (WGS) entry which is preliminary data.</text>
</comment>
<dbReference type="EMBL" id="BSPK01000107">
    <property type="protein sequence ID" value="GLS66865.1"/>
    <property type="molecule type" value="Genomic_DNA"/>
</dbReference>
<name>A0A512IYE5_9HYPH</name>
<gene>
    <name evidence="6" type="ORF">GCM10007888_52480</name>
    <name evidence="5" type="ORF">MOX02_07750</name>
</gene>
<evidence type="ECO:0000313" key="6">
    <source>
        <dbReference type="EMBL" id="GLS66865.1"/>
    </source>
</evidence>
<accession>A0A512IYE5</accession>
<dbReference type="PIRSF" id="PIRSF005900">
    <property type="entry name" value="Dps"/>
    <property type="match status" value="1"/>
</dbReference>
<dbReference type="InterPro" id="IPR008331">
    <property type="entry name" value="Ferritin_DPS_dom"/>
</dbReference>
<dbReference type="InterPro" id="IPR009078">
    <property type="entry name" value="Ferritin-like_SF"/>
</dbReference>
<evidence type="ECO:0000256" key="2">
    <source>
        <dbReference type="RuleBase" id="RU003875"/>
    </source>
</evidence>
<evidence type="ECO:0000256" key="1">
    <source>
        <dbReference type="ARBA" id="ARBA00009497"/>
    </source>
</evidence>
<evidence type="ECO:0000259" key="4">
    <source>
        <dbReference type="Pfam" id="PF00210"/>
    </source>
</evidence>
<evidence type="ECO:0000256" key="3">
    <source>
        <dbReference type="SAM" id="MobiDB-lite"/>
    </source>
</evidence>
<organism evidence="5 7">
    <name type="scientific">Methylobacterium oxalidis</name>
    <dbReference type="NCBI Taxonomy" id="944322"/>
    <lineage>
        <taxon>Bacteria</taxon>
        <taxon>Pseudomonadati</taxon>
        <taxon>Pseudomonadota</taxon>
        <taxon>Alphaproteobacteria</taxon>
        <taxon>Hyphomicrobiales</taxon>
        <taxon>Methylobacteriaceae</taxon>
        <taxon>Methylobacterium</taxon>
    </lineage>
</organism>
<proteinExistence type="inferred from homology"/>
<reference evidence="8" key="2">
    <citation type="journal article" date="2019" name="Int. J. Syst. Evol. Microbiol.">
        <title>The Global Catalogue of Microorganisms (GCM) 10K type strain sequencing project: providing services to taxonomists for standard genome sequencing and annotation.</title>
        <authorList>
            <consortium name="The Broad Institute Genomics Platform"/>
            <consortium name="The Broad Institute Genome Sequencing Center for Infectious Disease"/>
            <person name="Wu L."/>
            <person name="Ma J."/>
        </authorList>
    </citation>
    <scope>NUCLEOTIDE SEQUENCE [LARGE SCALE GENOMIC DNA]</scope>
    <source>
        <strain evidence="8">NBRC 107715</strain>
    </source>
</reference>
<dbReference type="EMBL" id="BJZU01000007">
    <property type="protein sequence ID" value="GEP02737.1"/>
    <property type="molecule type" value="Genomic_DNA"/>
</dbReference>
<keyword evidence="8" id="KW-1185">Reference proteome</keyword>
<feature type="domain" description="Ferritin/DPS" evidence="4">
    <location>
        <begin position="37"/>
        <end position="171"/>
    </location>
</feature>
<dbReference type="GO" id="GO:0008199">
    <property type="term" value="F:ferric iron binding"/>
    <property type="evidence" value="ECO:0007669"/>
    <property type="project" value="InterPro"/>
</dbReference>
<dbReference type="SUPFAM" id="SSF47240">
    <property type="entry name" value="Ferritin-like"/>
    <property type="match status" value="1"/>
</dbReference>
<reference evidence="5 7" key="3">
    <citation type="submission" date="2019-07" db="EMBL/GenBank/DDBJ databases">
        <title>Whole genome shotgun sequence of Methylobacterium oxalidis NBRC 107715.</title>
        <authorList>
            <person name="Hosoyama A."/>
            <person name="Uohara A."/>
            <person name="Ohji S."/>
            <person name="Ichikawa N."/>
        </authorList>
    </citation>
    <scope>NUCLEOTIDE SEQUENCE [LARGE SCALE GENOMIC DNA]</scope>
    <source>
        <strain evidence="5 7">NBRC 107715</strain>
    </source>
</reference>